<evidence type="ECO:0000313" key="2">
    <source>
        <dbReference type="Proteomes" id="UP000243606"/>
    </source>
</evidence>
<dbReference type="Proteomes" id="UP000243606">
    <property type="component" value="Unassembled WGS sequence"/>
</dbReference>
<dbReference type="EMBL" id="FOQL01000001">
    <property type="protein sequence ID" value="SFI18503.1"/>
    <property type="molecule type" value="Genomic_DNA"/>
</dbReference>
<accession>A0A1I3G4V7</accession>
<dbReference type="NCBIfam" id="TIGR02444">
    <property type="entry name" value="TIGR02444 family protein"/>
    <property type="match status" value="1"/>
</dbReference>
<dbReference type="AlphaFoldDB" id="A0A1I3G4V7"/>
<keyword evidence="2" id="KW-1185">Reference proteome</keyword>
<reference evidence="2" key="1">
    <citation type="submission" date="2016-10" db="EMBL/GenBank/DDBJ databases">
        <authorList>
            <person name="Varghese N."/>
            <person name="Submissions S."/>
        </authorList>
    </citation>
    <scope>NUCLEOTIDE SEQUENCE [LARGE SCALE GENOMIC DNA]</scope>
    <source>
        <strain evidence="2">LMG 24016</strain>
    </source>
</reference>
<gene>
    <name evidence="1" type="ORF">SAMN05216206_1792</name>
</gene>
<sequence length="154" mass="17367">MHPDLWRFAETLYQQPSVEDASLLLQTQGADVCLLLCATWLDARQIACNEERVAALRNLAQPWQQQVVLPLRNLRQSWREATQGDPALATLREQVKKLELDAERQLLERLAACAQPWLSRQASAQPDWLQSLAPECGSRDALQTLRIAAAQLSV</sequence>
<dbReference type="STRING" id="425504.SAMN05216206_1792"/>
<dbReference type="OrthoDB" id="5795846at2"/>
<proteinExistence type="predicted"/>
<evidence type="ECO:0000313" key="1">
    <source>
        <dbReference type="EMBL" id="SFI18503.1"/>
    </source>
</evidence>
<dbReference type="InterPro" id="IPR012659">
    <property type="entry name" value="CHP02444"/>
</dbReference>
<name>A0A1I3G4V7_9PSED</name>
<dbReference type="Pfam" id="PF09523">
    <property type="entry name" value="DUF2390"/>
    <property type="match status" value="1"/>
</dbReference>
<dbReference type="RefSeq" id="WP_090241410.1">
    <property type="nucleotide sequence ID" value="NZ_FOQL01000001.1"/>
</dbReference>
<organism evidence="1 2">
    <name type="scientific">Pseudomonas guineae</name>
    <dbReference type="NCBI Taxonomy" id="425504"/>
    <lineage>
        <taxon>Bacteria</taxon>
        <taxon>Pseudomonadati</taxon>
        <taxon>Pseudomonadota</taxon>
        <taxon>Gammaproteobacteria</taxon>
        <taxon>Pseudomonadales</taxon>
        <taxon>Pseudomonadaceae</taxon>
        <taxon>Pseudomonas</taxon>
    </lineage>
</organism>
<protein>
    <submittedName>
        <fullName evidence="1">TIGR02444 family protein</fullName>
    </submittedName>
</protein>